<dbReference type="InterPro" id="IPR031157">
    <property type="entry name" value="G_TR_CS"/>
</dbReference>
<keyword evidence="6 12" id="KW-0342">GTP-binding</keyword>
<dbReference type="Gene3D" id="3.40.50.300">
    <property type="entry name" value="P-loop containing nucleotide triphosphate hydrolases"/>
    <property type="match status" value="1"/>
</dbReference>
<dbReference type="PANTHER" id="PTHR43512">
    <property type="entry name" value="TRANSLATION FACTOR GUF1-RELATED"/>
    <property type="match status" value="1"/>
</dbReference>
<evidence type="ECO:0000256" key="7">
    <source>
        <dbReference type="ARBA" id="ARBA00023136"/>
    </source>
</evidence>
<dbReference type="Gene3D" id="3.30.70.240">
    <property type="match status" value="1"/>
</dbReference>
<accession>A0A0G1GN86</accession>
<keyword evidence="16" id="KW-0251">Elongation factor</keyword>
<dbReference type="NCBIfam" id="TIGR00231">
    <property type="entry name" value="small_GTP"/>
    <property type="match status" value="1"/>
</dbReference>
<protein>
    <recommendedName>
        <fullName evidence="11 12">Elongation factor 4</fullName>
        <shortName evidence="12">EF-4</shortName>
        <ecNumber evidence="11 12">3.6.5.n1</ecNumber>
    </recommendedName>
    <alternativeName>
        <fullName evidence="12">Ribosomal back-translocase LepA</fullName>
    </alternativeName>
</protein>
<evidence type="ECO:0000256" key="5">
    <source>
        <dbReference type="ARBA" id="ARBA00022917"/>
    </source>
</evidence>
<dbReference type="FunFam" id="3.30.70.2570:FF:000001">
    <property type="entry name" value="Translation factor GUF1, mitochondrial"/>
    <property type="match status" value="1"/>
</dbReference>
<dbReference type="GO" id="GO:0003746">
    <property type="term" value="F:translation elongation factor activity"/>
    <property type="evidence" value="ECO:0007669"/>
    <property type="project" value="UniProtKB-UniRule"/>
</dbReference>
<comment type="subcellular location">
    <subcellularLocation>
        <location evidence="12">Cell membrane</location>
        <topology evidence="12">Peripheral membrane protein</topology>
        <orientation evidence="12">Cytoplasmic side</orientation>
    </subcellularLocation>
</comment>
<comment type="caution">
    <text evidence="12">Lacks conserved residue(s) required for the propagation of feature annotation.</text>
</comment>
<dbReference type="Pfam" id="PF06421">
    <property type="entry name" value="LepA_C"/>
    <property type="match status" value="1"/>
</dbReference>
<dbReference type="GO" id="GO:0043022">
    <property type="term" value="F:ribosome binding"/>
    <property type="evidence" value="ECO:0007669"/>
    <property type="project" value="UniProtKB-UniRule"/>
</dbReference>
<evidence type="ECO:0000259" key="15">
    <source>
        <dbReference type="PROSITE" id="PS51722"/>
    </source>
</evidence>
<evidence type="ECO:0000313" key="16">
    <source>
        <dbReference type="EMBL" id="KKT36471.1"/>
    </source>
</evidence>
<dbReference type="Gene3D" id="2.40.30.10">
    <property type="entry name" value="Translation factors"/>
    <property type="match status" value="1"/>
</dbReference>
<dbReference type="InterPro" id="IPR035654">
    <property type="entry name" value="LepA_IV"/>
</dbReference>
<dbReference type="InterPro" id="IPR005225">
    <property type="entry name" value="Small_GTP-bd"/>
</dbReference>
<feature type="domain" description="Tr-type G" evidence="15">
    <location>
        <begin position="1"/>
        <end position="179"/>
    </location>
</feature>
<dbReference type="PROSITE" id="PS51722">
    <property type="entry name" value="G_TR_2"/>
    <property type="match status" value="1"/>
</dbReference>
<dbReference type="InterPro" id="IPR006297">
    <property type="entry name" value="EF-4"/>
</dbReference>
<dbReference type="EC" id="3.6.5.n1" evidence="11 12"/>
<evidence type="ECO:0000256" key="6">
    <source>
        <dbReference type="ARBA" id="ARBA00023134"/>
    </source>
</evidence>
<dbReference type="GO" id="GO:0003924">
    <property type="term" value="F:GTPase activity"/>
    <property type="evidence" value="ECO:0007669"/>
    <property type="project" value="UniProtKB-UniRule"/>
</dbReference>
<dbReference type="InterPro" id="IPR015940">
    <property type="entry name" value="UBA"/>
</dbReference>
<comment type="similarity">
    <text evidence="10">Belongs to the GTP-binding elongation factor family. LepA subfamily.</text>
</comment>
<dbReference type="InterPro" id="IPR038363">
    <property type="entry name" value="LepA_C_sf"/>
</dbReference>
<evidence type="ECO:0000256" key="2">
    <source>
        <dbReference type="ARBA" id="ARBA00022475"/>
    </source>
</evidence>
<dbReference type="GO" id="GO:0005525">
    <property type="term" value="F:GTP binding"/>
    <property type="evidence" value="ECO:0007669"/>
    <property type="project" value="UniProtKB-UniRule"/>
</dbReference>
<comment type="caution">
    <text evidence="16">The sequence shown here is derived from an EMBL/GenBank/DDBJ whole genome shotgun (WGS) entry which is preliminary data.</text>
</comment>
<dbReference type="PATRIC" id="fig|1618447.3.peg.875"/>
<dbReference type="SUPFAM" id="SSF50447">
    <property type="entry name" value="Translation proteins"/>
    <property type="match status" value="1"/>
</dbReference>
<keyword evidence="3 12" id="KW-0547">Nucleotide-binding</keyword>
<feature type="domain" description="UBA" evidence="14">
    <location>
        <begin position="134"/>
        <end position="174"/>
    </location>
</feature>
<dbReference type="InterPro" id="IPR000795">
    <property type="entry name" value="T_Tr_GTP-bd_dom"/>
</dbReference>
<proteinExistence type="inferred from homology"/>
<dbReference type="InterPro" id="IPR035647">
    <property type="entry name" value="EFG_III/V"/>
</dbReference>
<dbReference type="Pfam" id="PF00679">
    <property type="entry name" value="EFG_C"/>
    <property type="match status" value="1"/>
</dbReference>
<evidence type="ECO:0000259" key="14">
    <source>
        <dbReference type="PROSITE" id="PS50030"/>
    </source>
</evidence>
<evidence type="ECO:0000256" key="11">
    <source>
        <dbReference type="ARBA" id="ARBA00066744"/>
    </source>
</evidence>
<dbReference type="PROSITE" id="PS50030">
    <property type="entry name" value="UBA"/>
    <property type="match status" value="1"/>
</dbReference>
<evidence type="ECO:0000256" key="10">
    <source>
        <dbReference type="ARBA" id="ARBA00061052"/>
    </source>
</evidence>
<evidence type="ECO:0000256" key="13">
    <source>
        <dbReference type="SAM" id="MobiDB-lite"/>
    </source>
</evidence>
<evidence type="ECO:0000256" key="9">
    <source>
        <dbReference type="ARBA" id="ARBA00057626"/>
    </source>
</evidence>
<evidence type="ECO:0000256" key="3">
    <source>
        <dbReference type="ARBA" id="ARBA00022741"/>
    </source>
</evidence>
<evidence type="ECO:0000256" key="1">
    <source>
        <dbReference type="ARBA" id="ARBA00005454"/>
    </source>
</evidence>
<keyword evidence="2 12" id="KW-1003">Cell membrane</keyword>
<name>A0A0G1GN86_9BACT</name>
<dbReference type="PROSITE" id="PS00301">
    <property type="entry name" value="G_TR_1"/>
    <property type="match status" value="1"/>
</dbReference>
<evidence type="ECO:0000256" key="8">
    <source>
        <dbReference type="ARBA" id="ARBA00050293"/>
    </source>
</evidence>
<dbReference type="GO" id="GO:0045727">
    <property type="term" value="P:positive regulation of translation"/>
    <property type="evidence" value="ECO:0007669"/>
    <property type="project" value="UniProtKB-UniRule"/>
</dbReference>
<dbReference type="Pfam" id="PF00009">
    <property type="entry name" value="GTP_EFTU"/>
    <property type="match status" value="1"/>
</dbReference>
<feature type="region of interest" description="Disordered" evidence="13">
    <location>
        <begin position="1"/>
        <end position="20"/>
    </location>
</feature>
<reference evidence="16 17" key="1">
    <citation type="journal article" date="2015" name="Nature">
        <title>rRNA introns, odd ribosomes, and small enigmatic genomes across a large radiation of phyla.</title>
        <authorList>
            <person name="Brown C.T."/>
            <person name="Hug L.A."/>
            <person name="Thomas B.C."/>
            <person name="Sharon I."/>
            <person name="Castelle C.J."/>
            <person name="Singh A."/>
            <person name="Wilkins M.J."/>
            <person name="Williams K.H."/>
            <person name="Banfield J.F."/>
        </authorList>
    </citation>
    <scope>NUCLEOTIDE SEQUENCE [LARGE SCALE GENOMIC DNA]</scope>
</reference>
<dbReference type="InterPro" id="IPR000640">
    <property type="entry name" value="EFG_V-like"/>
</dbReference>
<evidence type="ECO:0000256" key="12">
    <source>
        <dbReference type="HAMAP-Rule" id="MF_00071"/>
    </source>
</evidence>
<dbReference type="PRINTS" id="PR00315">
    <property type="entry name" value="ELONGATNFCT"/>
</dbReference>
<gene>
    <name evidence="12" type="primary">lepA</name>
    <name evidence="16" type="ORF">UW22_C0038G0007</name>
</gene>
<dbReference type="Gene3D" id="3.30.70.870">
    <property type="entry name" value="Elongation Factor G (Translational Gtpase), domain 3"/>
    <property type="match status" value="1"/>
</dbReference>
<evidence type="ECO:0000313" key="17">
    <source>
        <dbReference type="Proteomes" id="UP000034617"/>
    </source>
</evidence>
<dbReference type="SUPFAM" id="SSF54980">
    <property type="entry name" value="EF-G C-terminal domain-like"/>
    <property type="match status" value="2"/>
</dbReference>
<dbReference type="AlphaFoldDB" id="A0A0G1GN86"/>
<keyword evidence="4 12" id="KW-0378">Hydrolase</keyword>
<dbReference type="InterPro" id="IPR009000">
    <property type="entry name" value="Transl_B-barrel_sf"/>
</dbReference>
<keyword evidence="5 12" id="KW-0648">Protein biosynthesis</keyword>
<dbReference type="PANTHER" id="PTHR43512:SF4">
    <property type="entry name" value="TRANSLATION FACTOR GUF1 HOMOLOG, CHLOROPLASTIC"/>
    <property type="match status" value="1"/>
</dbReference>
<dbReference type="CDD" id="cd03709">
    <property type="entry name" value="lepA_C"/>
    <property type="match status" value="1"/>
</dbReference>
<dbReference type="HAMAP" id="MF_00071">
    <property type="entry name" value="LepA"/>
    <property type="match status" value="1"/>
</dbReference>
<dbReference type="EMBL" id="LCHM01000038">
    <property type="protein sequence ID" value="KKT36471.1"/>
    <property type="molecule type" value="Genomic_DNA"/>
</dbReference>
<organism evidence="16 17">
    <name type="scientific">Candidatus Gottesmanbacteria bacterium GW2011_GWB1_44_11c</name>
    <dbReference type="NCBI Taxonomy" id="1618447"/>
    <lineage>
        <taxon>Bacteria</taxon>
        <taxon>Candidatus Gottesmaniibacteriota</taxon>
    </lineage>
</organism>
<feature type="binding site" evidence="12">
    <location>
        <begin position="127"/>
        <end position="130"/>
    </location>
    <ligand>
        <name>GTP</name>
        <dbReference type="ChEBI" id="CHEBI:37565"/>
    </ligand>
</feature>
<dbReference type="InterPro" id="IPR027417">
    <property type="entry name" value="P-loop_NTPase"/>
</dbReference>
<dbReference type="Proteomes" id="UP000034617">
    <property type="component" value="Unassembled WGS sequence"/>
</dbReference>
<comment type="catalytic activity">
    <reaction evidence="8 12">
        <text>GTP + H2O = GDP + phosphate + H(+)</text>
        <dbReference type="Rhea" id="RHEA:19669"/>
        <dbReference type="ChEBI" id="CHEBI:15377"/>
        <dbReference type="ChEBI" id="CHEBI:15378"/>
        <dbReference type="ChEBI" id="CHEBI:37565"/>
        <dbReference type="ChEBI" id="CHEBI:43474"/>
        <dbReference type="ChEBI" id="CHEBI:58189"/>
        <dbReference type="EC" id="3.6.5.n1"/>
    </reaction>
</comment>
<keyword evidence="7 12" id="KW-0472">Membrane</keyword>
<evidence type="ECO:0000256" key="4">
    <source>
        <dbReference type="ARBA" id="ARBA00022801"/>
    </source>
</evidence>
<comment type="function">
    <text evidence="9 12">Required for accurate and efficient protein synthesis under certain stress conditions. May act as a fidelity factor of the translation reaction, by catalyzing a one-codon backward translocation of tRNAs on improperly translocated ribosomes. Back-translocation proceeds from a post-translocation (POST) complex to a pre-translocation (PRE) complex, thus giving elongation factor G a second chance to translocate the tRNAs correctly. Binds to ribosomes in a GTP-dependent manner.</text>
</comment>
<dbReference type="GO" id="GO:0005886">
    <property type="term" value="C:plasma membrane"/>
    <property type="evidence" value="ECO:0007669"/>
    <property type="project" value="UniProtKB-SubCell"/>
</dbReference>
<dbReference type="Gene3D" id="3.30.70.2570">
    <property type="entry name" value="Elongation factor 4, C-terminal domain"/>
    <property type="match status" value="1"/>
</dbReference>
<comment type="similarity">
    <text evidence="1 12">Belongs to the TRAFAC class translation factor GTPase superfamily. Classic translation factor GTPase family. LepA subfamily.</text>
</comment>
<dbReference type="SUPFAM" id="SSF52540">
    <property type="entry name" value="P-loop containing nucleoside triphosphate hydrolases"/>
    <property type="match status" value="1"/>
</dbReference>
<sequence>MEMTGTVSRREMQDQMLDSNPIERERGITIKLAPVRMKYRIQNSESKIQNEKKYSQTVPSILNSEFYILNLIDTPGHVDFTYEVSRSLAACEGALLVVDATQGVQAQTLANLHLARNHHLTVIPLINKIDLPNARTEETEAELVELGFTKEEILHISAKTGKNVEQVLDAIVERIPCPQGNQDAPARALVFSSQYDSHKGVVVFVRVVDGSLPFKGDTFQGVYSNTQMQIRFLASSAEVTPIEIGYFSPKMVPSGGLSTGEVGYIATGLKDVRLAKVGDTITIQNSEFRIQNYKNLPSDVPSLPGYKEPKPMVFVGLFPIEQEEFTKARVAVEKFRLSDGAFSFRPISSTALGNGFHCGFLGLLHAEIVQERLSREFGLDLLATAPSVEYRVQLKAGVNPAKAGIVHGSLFIVDGKEKKDFSMNDEPSTNSQYSIQSPSEFPDPSFIEDVQEPIMQVTLYAPKRYVGPIMQLAQQKRGEYVDLVYHLEQAEFTYLMPLSDIIVDFFDRLKSVTEGYASLDYEFFDYQKADVIKVDILVNHEKVDALSFLIVKDQARNRGKDIVERLAEVLPRQQFSIPVQAAIGSPRSGGAGGEIIARADIKPFRKDVIAKLYGGDRTRKDKLLKKQKRGKEKMKRIGSVEIPQTAFFDVLRKRN</sequence>
<dbReference type="InterPro" id="IPR013842">
    <property type="entry name" value="LepA_CTD"/>
</dbReference>